<dbReference type="STRING" id="50990.A0A4Y7QH82"/>
<dbReference type="SUPFAM" id="SSF56672">
    <property type="entry name" value="DNA/RNA polymerases"/>
    <property type="match status" value="1"/>
</dbReference>
<sequence>ITFILQPEIPHVTIPFYDDIPLKGPATRYELPDGTFEVLAENPGVRRFVYEHLVDLNRVLHRVGHSGATINVYKLQICVTEVNIVGTICTYEGLSPDPKKIDKIITWPTPECSTEVRGFLGTAG</sequence>
<keyword evidence="2" id="KW-1185">Reference proteome</keyword>
<dbReference type="VEuPathDB" id="FungiDB:BD410DRAFT_701303"/>
<dbReference type="EMBL" id="ML170161">
    <property type="protein sequence ID" value="TDL26452.1"/>
    <property type="molecule type" value="Genomic_DNA"/>
</dbReference>
<feature type="non-terminal residue" evidence="1">
    <location>
        <position position="124"/>
    </location>
</feature>
<dbReference type="InterPro" id="IPR043502">
    <property type="entry name" value="DNA/RNA_pol_sf"/>
</dbReference>
<organism evidence="1 2">
    <name type="scientific">Rickenella mellea</name>
    <dbReference type="NCBI Taxonomy" id="50990"/>
    <lineage>
        <taxon>Eukaryota</taxon>
        <taxon>Fungi</taxon>
        <taxon>Dikarya</taxon>
        <taxon>Basidiomycota</taxon>
        <taxon>Agaricomycotina</taxon>
        <taxon>Agaricomycetes</taxon>
        <taxon>Hymenochaetales</taxon>
        <taxon>Rickenellaceae</taxon>
        <taxon>Rickenella</taxon>
    </lineage>
</organism>
<dbReference type="AlphaFoldDB" id="A0A4Y7QH82"/>
<protein>
    <submittedName>
        <fullName evidence="1">Uncharacterized protein</fullName>
    </submittedName>
</protein>
<dbReference type="InterPro" id="IPR051320">
    <property type="entry name" value="Viral_Replic_Matur_Polypro"/>
</dbReference>
<feature type="non-terminal residue" evidence="1">
    <location>
        <position position="1"/>
    </location>
</feature>
<proteinExistence type="predicted"/>
<reference evidence="1 2" key="1">
    <citation type="submission" date="2018-06" db="EMBL/GenBank/DDBJ databases">
        <title>A transcriptomic atlas of mushroom development highlights an independent origin of complex multicellularity.</title>
        <authorList>
            <consortium name="DOE Joint Genome Institute"/>
            <person name="Krizsan K."/>
            <person name="Almasi E."/>
            <person name="Merenyi Z."/>
            <person name="Sahu N."/>
            <person name="Viragh M."/>
            <person name="Koszo T."/>
            <person name="Mondo S."/>
            <person name="Kiss B."/>
            <person name="Balint B."/>
            <person name="Kues U."/>
            <person name="Barry K."/>
            <person name="Hegedus J.C."/>
            <person name="Henrissat B."/>
            <person name="Johnson J."/>
            <person name="Lipzen A."/>
            <person name="Ohm R."/>
            <person name="Nagy I."/>
            <person name="Pangilinan J."/>
            <person name="Yan J."/>
            <person name="Xiong Y."/>
            <person name="Grigoriev I.V."/>
            <person name="Hibbett D.S."/>
            <person name="Nagy L.G."/>
        </authorList>
    </citation>
    <scope>NUCLEOTIDE SEQUENCE [LARGE SCALE GENOMIC DNA]</scope>
    <source>
        <strain evidence="1 2">SZMC22713</strain>
    </source>
</reference>
<evidence type="ECO:0000313" key="2">
    <source>
        <dbReference type="Proteomes" id="UP000294933"/>
    </source>
</evidence>
<evidence type="ECO:0000313" key="1">
    <source>
        <dbReference type="EMBL" id="TDL26452.1"/>
    </source>
</evidence>
<dbReference type="OrthoDB" id="3186349at2759"/>
<gene>
    <name evidence="1" type="ORF">BD410DRAFT_701303</name>
</gene>
<dbReference type="Gene3D" id="3.30.70.270">
    <property type="match status" value="1"/>
</dbReference>
<dbReference type="PANTHER" id="PTHR33064">
    <property type="entry name" value="POL PROTEIN"/>
    <property type="match status" value="1"/>
</dbReference>
<dbReference type="InterPro" id="IPR043128">
    <property type="entry name" value="Rev_trsase/Diguanyl_cyclase"/>
</dbReference>
<name>A0A4Y7QH82_9AGAM</name>
<accession>A0A4Y7QH82</accession>
<dbReference type="Proteomes" id="UP000294933">
    <property type="component" value="Unassembled WGS sequence"/>
</dbReference>
<dbReference type="PANTHER" id="PTHR33064:SF29">
    <property type="entry name" value="PEPTIDASE A2 DOMAIN-CONTAINING PROTEIN-RELATED"/>
    <property type="match status" value="1"/>
</dbReference>